<reference evidence="5" key="1">
    <citation type="submission" date="2017-09" db="EMBL/GenBank/DDBJ databases">
        <title>Depth-based differentiation of microbial function through sediment-hosted aquifers and enrichment of novel symbionts in the deep terrestrial subsurface.</title>
        <authorList>
            <person name="Probst A.J."/>
            <person name="Ladd B."/>
            <person name="Jarett J.K."/>
            <person name="Geller-Mcgrath D.E."/>
            <person name="Sieber C.M.K."/>
            <person name="Emerson J.B."/>
            <person name="Anantharaman K."/>
            <person name="Thomas B.C."/>
            <person name="Malmstrom R."/>
            <person name="Stieglmeier M."/>
            <person name="Klingl A."/>
            <person name="Woyke T."/>
            <person name="Ryan C.M."/>
            <person name="Banfield J.F."/>
        </authorList>
    </citation>
    <scope>NUCLEOTIDE SEQUENCE [LARGE SCALE GENOMIC DNA]</scope>
</reference>
<dbReference type="InterPro" id="IPR050246">
    <property type="entry name" value="Class_II_FBP_aldolase"/>
</dbReference>
<dbReference type="GO" id="GO:0016832">
    <property type="term" value="F:aldehyde-lyase activity"/>
    <property type="evidence" value="ECO:0007669"/>
    <property type="project" value="InterPro"/>
</dbReference>
<feature type="binding site" evidence="3">
    <location>
        <position position="120"/>
    </location>
    <ligand>
        <name>Zn(2+)</name>
        <dbReference type="ChEBI" id="CHEBI:29105"/>
        <label>1</label>
        <note>catalytic</note>
    </ligand>
</feature>
<comment type="caution">
    <text evidence="4">The sequence shown here is derived from an EMBL/GenBank/DDBJ whole genome shotgun (WGS) entry which is preliminary data.</text>
</comment>
<dbReference type="AlphaFoldDB" id="A0A2M6WMN7"/>
<keyword evidence="3" id="KW-0479">Metal-binding</keyword>
<keyword evidence="3" id="KW-0862">Zinc</keyword>
<evidence type="ECO:0000256" key="3">
    <source>
        <dbReference type="PIRSR" id="PIRSR001359-3"/>
    </source>
</evidence>
<feature type="binding site" evidence="2">
    <location>
        <begin position="250"/>
        <end position="252"/>
    </location>
    <ligand>
        <name>dihydroxyacetone phosphate</name>
        <dbReference type="ChEBI" id="CHEBI:57642"/>
    </ligand>
</feature>
<sequence length="325" mass="35942">MSKEFNQSKVCKVHKVYKVRMTLRTFDFMDFRLIFFMLVHIKEIIMRAQRGGYAIGAFNTQDLEITLAIVQAAVAQRSPVIIQVSESAIKYASLKAITHIVQTIAKNQADGIPVALHLDHGKSFLSVSECVKAGFSSIHIDGSDLPFDENINLTKESVAYAHKRNVWAQGELGTILGKEGLIKIEKRELEIKDCFTDPALAAKFAQATKVDTFAMSIGNMHGMFVGLEQLDLARLKKIHAKVKLPLVLHGASGVEHGEIKKAIKLGVHIVNIDTEMRQAWATALRRTLQADKKEIDLRKILAPATAAVQAVVEEKMKVFGSSGKV</sequence>
<feature type="binding site" evidence="3">
    <location>
        <position position="249"/>
    </location>
    <ligand>
        <name>Zn(2+)</name>
        <dbReference type="ChEBI" id="CHEBI:29105"/>
        <label>1</label>
        <note>catalytic</note>
    </ligand>
</feature>
<dbReference type="NCBIfam" id="TIGR00167">
    <property type="entry name" value="cbbA"/>
    <property type="match status" value="1"/>
</dbReference>
<dbReference type="Gene3D" id="3.20.20.70">
    <property type="entry name" value="Aldolase class I"/>
    <property type="match status" value="1"/>
</dbReference>
<dbReference type="PIRSF" id="PIRSF001359">
    <property type="entry name" value="F_bP_aldolase_II"/>
    <property type="match status" value="1"/>
</dbReference>
<protein>
    <submittedName>
        <fullName evidence="4">Tagatose-bisphosphate aldolase</fullName>
    </submittedName>
</protein>
<name>A0A2M6WMN7_9BACT</name>
<dbReference type="InterPro" id="IPR013785">
    <property type="entry name" value="Aldolase_TIM"/>
</dbReference>
<dbReference type="Proteomes" id="UP000229335">
    <property type="component" value="Unassembled WGS sequence"/>
</dbReference>
<evidence type="ECO:0000256" key="1">
    <source>
        <dbReference type="PIRSR" id="PIRSR001359-1"/>
    </source>
</evidence>
<comment type="cofactor">
    <cofactor evidence="3">
        <name>Zn(2+)</name>
        <dbReference type="ChEBI" id="CHEBI:29105"/>
    </cofactor>
    <text evidence="3">Binds 2 Zn(2+) ions per subunit. One is catalytic and the other provides a structural contribution.</text>
</comment>
<organism evidence="4 5">
    <name type="scientific">Candidatus Falkowbacteria bacterium CG10_big_fil_rev_8_21_14_0_10_43_11</name>
    <dbReference type="NCBI Taxonomy" id="1974568"/>
    <lineage>
        <taxon>Bacteria</taxon>
        <taxon>Candidatus Falkowiibacteriota</taxon>
    </lineage>
</organism>
<evidence type="ECO:0000313" key="4">
    <source>
        <dbReference type="EMBL" id="PIT93994.1"/>
    </source>
</evidence>
<proteinExistence type="predicted"/>
<feature type="binding site" evidence="3">
    <location>
        <position position="221"/>
    </location>
    <ligand>
        <name>Zn(2+)</name>
        <dbReference type="ChEBI" id="CHEBI:29105"/>
        <label>1</label>
        <note>catalytic</note>
    </ligand>
</feature>
<feature type="binding site" evidence="3">
    <location>
        <position position="171"/>
    </location>
    <ligand>
        <name>Zn(2+)</name>
        <dbReference type="ChEBI" id="CHEBI:29105"/>
        <label>2</label>
    </ligand>
</feature>
<feature type="binding site" evidence="2">
    <location>
        <begin position="271"/>
        <end position="274"/>
    </location>
    <ligand>
        <name>dihydroxyacetone phosphate</name>
        <dbReference type="ChEBI" id="CHEBI:57642"/>
    </ligand>
</feature>
<dbReference type="PANTHER" id="PTHR30304">
    <property type="entry name" value="D-TAGATOSE-1,6-BISPHOSPHATE ALDOLASE"/>
    <property type="match status" value="1"/>
</dbReference>
<dbReference type="InterPro" id="IPR000771">
    <property type="entry name" value="FBA_II"/>
</dbReference>
<dbReference type="CDD" id="cd00947">
    <property type="entry name" value="TBP_aldolase_IIB"/>
    <property type="match status" value="1"/>
</dbReference>
<dbReference type="SUPFAM" id="SSF51569">
    <property type="entry name" value="Aldolase"/>
    <property type="match status" value="1"/>
</dbReference>
<dbReference type="Pfam" id="PF01116">
    <property type="entry name" value="F_bP_aldolase"/>
    <property type="match status" value="1"/>
</dbReference>
<gene>
    <name evidence="4" type="primary">kbaY</name>
    <name evidence="4" type="synonym">agaY</name>
    <name evidence="4" type="ORF">COU00_01390</name>
</gene>
<dbReference type="EMBL" id="PFAS01000018">
    <property type="protein sequence ID" value="PIT93994.1"/>
    <property type="molecule type" value="Genomic_DNA"/>
</dbReference>
<dbReference type="GO" id="GO:0005975">
    <property type="term" value="P:carbohydrate metabolic process"/>
    <property type="evidence" value="ECO:0007669"/>
    <property type="project" value="InterPro"/>
</dbReference>
<feature type="binding site" evidence="2">
    <location>
        <position position="222"/>
    </location>
    <ligand>
        <name>dihydroxyacetone phosphate</name>
        <dbReference type="ChEBI" id="CHEBI:57642"/>
    </ligand>
</feature>
<feature type="active site" description="Proton donor" evidence="1">
    <location>
        <position position="119"/>
    </location>
</feature>
<feature type="binding site" evidence="3">
    <location>
        <position position="141"/>
    </location>
    <ligand>
        <name>Zn(2+)</name>
        <dbReference type="ChEBI" id="CHEBI:29105"/>
        <label>2</label>
    </ligand>
</feature>
<dbReference type="PANTHER" id="PTHR30304:SF0">
    <property type="entry name" value="D-TAGATOSE-1,6-BISPHOSPHATE ALDOLASE SUBUNIT GATY-RELATED"/>
    <property type="match status" value="1"/>
</dbReference>
<evidence type="ECO:0000256" key="2">
    <source>
        <dbReference type="PIRSR" id="PIRSR001359-2"/>
    </source>
</evidence>
<accession>A0A2M6WMN7</accession>
<evidence type="ECO:0000313" key="5">
    <source>
        <dbReference type="Proteomes" id="UP000229335"/>
    </source>
</evidence>
<dbReference type="GO" id="GO:0008270">
    <property type="term" value="F:zinc ion binding"/>
    <property type="evidence" value="ECO:0007669"/>
    <property type="project" value="InterPro"/>
</dbReference>